<reference evidence="4" key="1">
    <citation type="submission" date="2025-08" db="UniProtKB">
        <authorList>
            <consortium name="RefSeq"/>
        </authorList>
    </citation>
    <scope>IDENTIFICATION</scope>
</reference>
<sequence>MTPTKVLYPLLLASPVFLLQCLMVHAKLPGDKTKVRAGTYPGKIVAYLTEDAKIRCSLFRHGFPESGGDDFATNIVDGSESDDTKVTTTTTPTEVLETGTEGTTTTADEKLKRRKRSAGSGVHHASEDTAKVYYRHIIFDSDNSENITKETVSIISIFNDDVVYSLTLASGSPLTSGFSPLPYDVTLQGCLSPDQCEFELAEDEIGFLQITIAAVDIHGVQDYTCEIHSWHPSGEDIEYSKSFQTEVVLPTIPDIAIYEHQNDNLISVAYELRNLTAPAYLPH</sequence>
<evidence type="ECO:0000256" key="2">
    <source>
        <dbReference type="SAM" id="SignalP"/>
    </source>
</evidence>
<evidence type="ECO:0000256" key="1">
    <source>
        <dbReference type="SAM" id="MobiDB-lite"/>
    </source>
</evidence>
<proteinExistence type="predicted"/>
<feature type="signal peptide" evidence="2">
    <location>
        <begin position="1"/>
        <end position="26"/>
    </location>
</feature>
<dbReference type="GeneID" id="101855294"/>
<name>A0ABM0K5P6_APLCA</name>
<dbReference type="RefSeq" id="XP_005109336.1">
    <property type="nucleotide sequence ID" value="XM_005109279.3"/>
</dbReference>
<keyword evidence="3" id="KW-1185">Reference proteome</keyword>
<dbReference type="Proteomes" id="UP000694888">
    <property type="component" value="Unplaced"/>
</dbReference>
<organism evidence="3 4">
    <name type="scientific">Aplysia californica</name>
    <name type="common">California sea hare</name>
    <dbReference type="NCBI Taxonomy" id="6500"/>
    <lineage>
        <taxon>Eukaryota</taxon>
        <taxon>Metazoa</taxon>
        <taxon>Spiralia</taxon>
        <taxon>Lophotrochozoa</taxon>
        <taxon>Mollusca</taxon>
        <taxon>Gastropoda</taxon>
        <taxon>Heterobranchia</taxon>
        <taxon>Euthyneura</taxon>
        <taxon>Tectipleura</taxon>
        <taxon>Aplysiida</taxon>
        <taxon>Aplysioidea</taxon>
        <taxon>Aplysiidae</taxon>
        <taxon>Aplysia</taxon>
    </lineage>
</organism>
<evidence type="ECO:0000313" key="4">
    <source>
        <dbReference type="RefSeq" id="XP_005109336.1"/>
    </source>
</evidence>
<evidence type="ECO:0000313" key="3">
    <source>
        <dbReference type="Proteomes" id="UP000694888"/>
    </source>
</evidence>
<keyword evidence="2" id="KW-0732">Signal</keyword>
<feature type="region of interest" description="Disordered" evidence="1">
    <location>
        <begin position="98"/>
        <end position="122"/>
    </location>
</feature>
<gene>
    <name evidence="4" type="primary">LOC101855294</name>
</gene>
<feature type="chain" id="PRO_5046843233" evidence="2">
    <location>
        <begin position="27"/>
        <end position="283"/>
    </location>
</feature>
<accession>A0ABM0K5P6</accession>
<protein>
    <submittedName>
        <fullName evidence="4">Uncharacterized protein LOC101855294</fullName>
    </submittedName>
</protein>